<gene>
    <name evidence="14" type="primary">ADD3</name>
</gene>
<feature type="region of interest" description="Disordered" evidence="11">
    <location>
        <begin position="662"/>
        <end position="704"/>
    </location>
</feature>
<evidence type="ECO:0000256" key="2">
    <source>
        <dbReference type="ARBA" id="ARBA00004413"/>
    </source>
</evidence>
<evidence type="ECO:0000313" key="13">
    <source>
        <dbReference type="Proteomes" id="UP000504617"/>
    </source>
</evidence>
<dbReference type="Proteomes" id="UP000504617">
    <property type="component" value="Unplaced"/>
</dbReference>
<dbReference type="RefSeq" id="XP_013929493.1">
    <property type="nucleotide sequence ID" value="XM_014074018.1"/>
</dbReference>
<dbReference type="OrthoDB" id="3238794at2759"/>
<dbReference type="PANTHER" id="PTHR10672:SF5">
    <property type="entry name" value="GAMMA-ADDUCIN"/>
    <property type="match status" value="1"/>
</dbReference>
<keyword evidence="13" id="KW-1185">Reference proteome</keyword>
<comment type="subcellular location">
    <subcellularLocation>
        <location evidence="2">Cell membrane</location>
        <topology evidence="2">Peripheral membrane protein</topology>
        <orientation evidence="2">Cytoplasmic side</orientation>
    </subcellularLocation>
    <subcellularLocation>
        <location evidence="1">Cytoplasm</location>
        <location evidence="1">Cytoskeleton</location>
    </subcellularLocation>
</comment>
<name>A0A6I9YXV2_9SAUR</name>
<feature type="compositionally biased region" description="Polar residues" evidence="11">
    <location>
        <begin position="587"/>
        <end position="600"/>
    </location>
</feature>
<evidence type="ECO:0000256" key="6">
    <source>
        <dbReference type="ARBA" id="ARBA00022553"/>
    </source>
</evidence>
<protein>
    <submittedName>
        <fullName evidence="14">Gamma-adducin isoform X1</fullName>
    </submittedName>
</protein>
<evidence type="ECO:0000256" key="3">
    <source>
        <dbReference type="ARBA" id="ARBA00006274"/>
    </source>
</evidence>
<evidence type="ECO:0000256" key="5">
    <source>
        <dbReference type="ARBA" id="ARBA00022490"/>
    </source>
</evidence>
<dbReference type="GO" id="GO:0051015">
    <property type="term" value="F:actin filament binding"/>
    <property type="evidence" value="ECO:0007669"/>
    <property type="project" value="TreeGrafter"/>
</dbReference>
<keyword evidence="10" id="KW-0206">Cytoskeleton</keyword>
<accession>A0A6I9YXV2</accession>
<dbReference type="FunFam" id="3.40.225.10:FF:000004">
    <property type="entry name" value="gamma-adducin isoform X1"/>
    <property type="match status" value="1"/>
</dbReference>
<evidence type="ECO:0000256" key="9">
    <source>
        <dbReference type="ARBA" id="ARBA00023203"/>
    </source>
</evidence>
<keyword evidence="9" id="KW-0009">Actin-binding</keyword>
<keyword evidence="8" id="KW-0472">Membrane</keyword>
<dbReference type="InterPro" id="IPR051017">
    <property type="entry name" value="Aldolase-II_Adducin_sf"/>
</dbReference>
<evidence type="ECO:0000256" key="4">
    <source>
        <dbReference type="ARBA" id="ARBA00022475"/>
    </source>
</evidence>
<feature type="compositionally biased region" description="Low complexity" evidence="11">
    <location>
        <begin position="669"/>
        <end position="679"/>
    </location>
</feature>
<evidence type="ECO:0000313" key="14">
    <source>
        <dbReference type="RefSeq" id="XP_013929493.1"/>
    </source>
</evidence>
<evidence type="ECO:0000259" key="12">
    <source>
        <dbReference type="SMART" id="SM01007"/>
    </source>
</evidence>
<feature type="compositionally biased region" description="Basic residues" evidence="11">
    <location>
        <begin position="680"/>
        <end position="704"/>
    </location>
</feature>
<dbReference type="AlphaFoldDB" id="A0A6I9YXV2"/>
<dbReference type="PANTHER" id="PTHR10672">
    <property type="entry name" value="ADDUCIN"/>
    <property type="match status" value="1"/>
</dbReference>
<evidence type="ECO:0000256" key="10">
    <source>
        <dbReference type="ARBA" id="ARBA00023212"/>
    </source>
</evidence>
<dbReference type="SUPFAM" id="SSF53639">
    <property type="entry name" value="AraD/HMP-PK domain-like"/>
    <property type="match status" value="1"/>
</dbReference>
<feature type="compositionally biased region" description="Polar residues" evidence="11">
    <location>
        <begin position="1"/>
        <end position="10"/>
    </location>
</feature>
<evidence type="ECO:0000256" key="11">
    <source>
        <dbReference type="SAM" id="MobiDB-lite"/>
    </source>
</evidence>
<feature type="region of interest" description="Disordered" evidence="11">
    <location>
        <begin position="1"/>
        <end position="20"/>
    </location>
</feature>
<dbReference type="CTD" id="120"/>
<dbReference type="InterPro" id="IPR036409">
    <property type="entry name" value="Aldolase_II/adducin_N_sf"/>
</dbReference>
<keyword evidence="7" id="KW-0112">Calmodulin-binding</keyword>
<feature type="region of interest" description="Disordered" evidence="11">
    <location>
        <begin position="568"/>
        <end position="609"/>
    </location>
</feature>
<dbReference type="Gene3D" id="3.40.225.10">
    <property type="entry name" value="Class II aldolase/adducin N-terminal domain"/>
    <property type="match status" value="1"/>
</dbReference>
<dbReference type="Pfam" id="PF00596">
    <property type="entry name" value="Aldolase_II"/>
    <property type="match status" value="1"/>
</dbReference>
<feature type="domain" description="Class II aldolase/adducin N-terminal" evidence="12">
    <location>
        <begin position="139"/>
        <end position="321"/>
    </location>
</feature>
<dbReference type="GeneID" id="106555231"/>
<keyword evidence="4" id="KW-1003">Cell membrane</keyword>
<dbReference type="InterPro" id="IPR001303">
    <property type="entry name" value="Aldolase_II/adducin_N"/>
</dbReference>
<dbReference type="GO" id="GO:0014069">
    <property type="term" value="C:postsynaptic density"/>
    <property type="evidence" value="ECO:0007669"/>
    <property type="project" value="TreeGrafter"/>
</dbReference>
<dbReference type="GO" id="GO:0005856">
    <property type="term" value="C:cytoskeleton"/>
    <property type="evidence" value="ECO:0007669"/>
    <property type="project" value="UniProtKB-SubCell"/>
</dbReference>
<organism evidence="13 14">
    <name type="scientific">Thamnophis sirtalis</name>
    <dbReference type="NCBI Taxonomy" id="35019"/>
    <lineage>
        <taxon>Eukaryota</taxon>
        <taxon>Metazoa</taxon>
        <taxon>Chordata</taxon>
        <taxon>Craniata</taxon>
        <taxon>Vertebrata</taxon>
        <taxon>Euteleostomi</taxon>
        <taxon>Lepidosauria</taxon>
        <taxon>Squamata</taxon>
        <taxon>Bifurcata</taxon>
        <taxon>Unidentata</taxon>
        <taxon>Episquamata</taxon>
        <taxon>Toxicofera</taxon>
        <taxon>Serpentes</taxon>
        <taxon>Colubroidea</taxon>
        <taxon>Colubridae</taxon>
        <taxon>Natricinae</taxon>
        <taxon>Thamnophis</taxon>
    </lineage>
</organism>
<dbReference type="GO" id="GO:0005516">
    <property type="term" value="F:calmodulin binding"/>
    <property type="evidence" value="ECO:0007669"/>
    <property type="project" value="UniProtKB-KW"/>
</dbReference>
<evidence type="ECO:0000256" key="1">
    <source>
        <dbReference type="ARBA" id="ARBA00004245"/>
    </source>
</evidence>
<proteinExistence type="inferred from homology"/>
<dbReference type="KEGG" id="tsr:106555231"/>
<reference evidence="14" key="1">
    <citation type="submission" date="2025-08" db="UniProtKB">
        <authorList>
            <consortium name="RefSeq"/>
        </authorList>
    </citation>
    <scope>IDENTIFICATION</scope>
    <source>
        <tissue evidence="14">Skeletal muscle</tissue>
    </source>
</reference>
<evidence type="ECO:0000256" key="7">
    <source>
        <dbReference type="ARBA" id="ARBA00022860"/>
    </source>
</evidence>
<comment type="similarity">
    <text evidence="3">Belongs to the aldolase class II family. Adducin subfamily.</text>
</comment>
<keyword evidence="5" id="KW-0963">Cytoplasm</keyword>
<keyword evidence="6" id="KW-0597">Phosphoprotein</keyword>
<dbReference type="GO" id="GO:0005886">
    <property type="term" value="C:plasma membrane"/>
    <property type="evidence" value="ECO:0007669"/>
    <property type="project" value="UniProtKB-SubCell"/>
</dbReference>
<dbReference type="GO" id="GO:0051016">
    <property type="term" value="P:barbed-end actin filament capping"/>
    <property type="evidence" value="ECO:0007669"/>
    <property type="project" value="TreeGrafter"/>
</dbReference>
<dbReference type="SMART" id="SM01007">
    <property type="entry name" value="Aldolase_II"/>
    <property type="match status" value="1"/>
</dbReference>
<sequence length="704" mass="78853">MSTEISQGVITTPPPSSMPHKERYFDRINENDPDYIRERNMSPDLRQDFNMMEQRKRVTQILQSPAFREDLESLIQEQMKKGNNPTGLLALQQIADYIMASSFAGFSSSPLSSGLITPINDLPGIDTTTFGKGEKLIRCKLASLYRLTDLFGWAHLANSYITVRVSKEQDHILIIPDGLSFSEASASNLVKVNIIGDVVDQGSTNLRIDTAGFSPHAAIYSMRPDVRCVIHIHTPATAAVSSMKCGILPISQEALILGDVAYYDYHGSLDDQEEKIDLQKVLGPSCKVLILRNHGVVALGETLEEAFHYIYNVQLACEIQVHALAAGGVDNLLILDLQKYKPFTHQVAAAAGLSMGSQFKWKVGELEFEALMRMLDNLGYRTGYAYRQPLVREKPRHKSDVEIPATVTAFSFDDDSIPISPLKFLAQKQQREKTRWLNSPNTYLKVDVPEESRNGETSPRTKTTWIKAEDSSKISGGTPIKIEDPNQFVPLNTNPSDVLQKRNKIREQNRYDLKTAGPQSQLLAGIVVDKKPTPMQFEEDEHTPPAPPNPFSHLTEKELEEYKQTIERKQQGTEDADQELFSDDGSPVSQINSQTQSPQNVPDKLEENNDNYLQDSNLISLELPVVVMNGKEDVHDVEEDLAQRVSQLTTSTVENIEITIKTSEKIEETLSPEGSPSKSPSKKKKKFRTPSFLKKNKKKEKVEA</sequence>
<evidence type="ECO:0000256" key="8">
    <source>
        <dbReference type="ARBA" id="ARBA00023136"/>
    </source>
</evidence>